<evidence type="ECO:0000313" key="7">
    <source>
        <dbReference type="Proteomes" id="UP000321155"/>
    </source>
</evidence>
<name>A0ABQ0X759_9MICC</name>
<dbReference type="Pfam" id="PF00356">
    <property type="entry name" value="LacI"/>
    <property type="match status" value="1"/>
</dbReference>
<dbReference type="SMART" id="SM00354">
    <property type="entry name" value="HTH_LACI"/>
    <property type="match status" value="1"/>
</dbReference>
<reference evidence="6 7" key="1">
    <citation type="submission" date="2019-07" db="EMBL/GenBank/DDBJ databases">
        <title>Whole genome shotgun sequence of Kocuria flava NBRC 107626.</title>
        <authorList>
            <person name="Hosoyama A."/>
            <person name="Uohara A."/>
            <person name="Ohji S."/>
            <person name="Ichikawa N."/>
        </authorList>
    </citation>
    <scope>NUCLEOTIDE SEQUENCE [LARGE SCALE GENOMIC DNA]</scope>
    <source>
        <strain evidence="6 7">NBRC 107626</strain>
    </source>
</reference>
<organism evidence="6 7">
    <name type="scientific">Kocuria flava</name>
    <dbReference type="NCBI Taxonomy" id="446860"/>
    <lineage>
        <taxon>Bacteria</taxon>
        <taxon>Bacillati</taxon>
        <taxon>Actinomycetota</taxon>
        <taxon>Actinomycetes</taxon>
        <taxon>Micrococcales</taxon>
        <taxon>Micrococcaceae</taxon>
        <taxon>Kocuria</taxon>
    </lineage>
</organism>
<dbReference type="InterPro" id="IPR000843">
    <property type="entry name" value="HTH_LacI"/>
</dbReference>
<proteinExistence type="predicted"/>
<evidence type="ECO:0000313" key="6">
    <source>
        <dbReference type="EMBL" id="GEO93180.1"/>
    </source>
</evidence>
<dbReference type="InterPro" id="IPR046335">
    <property type="entry name" value="LacI/GalR-like_sensor"/>
</dbReference>
<evidence type="ECO:0000256" key="4">
    <source>
        <dbReference type="SAM" id="MobiDB-lite"/>
    </source>
</evidence>
<dbReference type="Proteomes" id="UP000321155">
    <property type="component" value="Unassembled WGS sequence"/>
</dbReference>
<feature type="region of interest" description="Disordered" evidence="4">
    <location>
        <begin position="331"/>
        <end position="350"/>
    </location>
</feature>
<sequence>MSPSPRDPARATSRRVTMRDVAHAAGVSQALVSIVFRGAPGAGEQTREHVLKVAAELGYRRDERARLLRQGASRLLGVAFEAGQPFHGELVDGLHVAARALGRDVVLAAVTAHRDEADAVEGLLRDRCEALVLLGGALPEQRLEHIAQELPVVSVTRRLESPAVASVATDDHRGAVLAVEHLAGLGHRRIAYLEAGRAAGGDRRRAGWAEAVAAAGLGAEAIVEPADASEAGGAAALDRLLARDPAPTAVVAFNDRCAAGVVGQALATGLAVPRDLSVVGFDDSAQARLPYLDLTTLAQDPALLARTAVELAVAPRDAAPAAHVELGTRLVVRDSTGPPRTRDPDRPDAR</sequence>
<accession>A0ABQ0X759</accession>
<dbReference type="Gene3D" id="1.10.260.40">
    <property type="entry name" value="lambda repressor-like DNA-binding domains"/>
    <property type="match status" value="1"/>
</dbReference>
<keyword evidence="1" id="KW-0805">Transcription regulation</keyword>
<keyword evidence="3" id="KW-0804">Transcription</keyword>
<feature type="compositionally biased region" description="Basic and acidic residues" evidence="4">
    <location>
        <begin position="340"/>
        <end position="350"/>
    </location>
</feature>
<dbReference type="PROSITE" id="PS50932">
    <property type="entry name" value="HTH_LACI_2"/>
    <property type="match status" value="1"/>
</dbReference>
<evidence type="ECO:0000256" key="2">
    <source>
        <dbReference type="ARBA" id="ARBA00023125"/>
    </source>
</evidence>
<dbReference type="RefSeq" id="WP_211268319.1">
    <property type="nucleotide sequence ID" value="NZ_BJZR01000091.1"/>
</dbReference>
<dbReference type="SUPFAM" id="SSF47413">
    <property type="entry name" value="lambda repressor-like DNA-binding domains"/>
    <property type="match status" value="1"/>
</dbReference>
<dbReference type="Gene3D" id="3.40.50.2300">
    <property type="match status" value="2"/>
</dbReference>
<dbReference type="CDD" id="cd01392">
    <property type="entry name" value="HTH_LacI"/>
    <property type="match status" value="1"/>
</dbReference>
<dbReference type="InterPro" id="IPR010982">
    <property type="entry name" value="Lambda_DNA-bd_dom_sf"/>
</dbReference>
<gene>
    <name evidence="6" type="ORF">KFL01_24860</name>
</gene>
<dbReference type="InterPro" id="IPR028082">
    <property type="entry name" value="Peripla_BP_I"/>
</dbReference>
<evidence type="ECO:0000259" key="5">
    <source>
        <dbReference type="PROSITE" id="PS50932"/>
    </source>
</evidence>
<comment type="caution">
    <text evidence="6">The sequence shown here is derived from an EMBL/GenBank/DDBJ whole genome shotgun (WGS) entry which is preliminary data.</text>
</comment>
<dbReference type="Pfam" id="PF13377">
    <property type="entry name" value="Peripla_BP_3"/>
    <property type="match status" value="1"/>
</dbReference>
<keyword evidence="7" id="KW-1185">Reference proteome</keyword>
<evidence type="ECO:0000256" key="1">
    <source>
        <dbReference type="ARBA" id="ARBA00023015"/>
    </source>
</evidence>
<dbReference type="EMBL" id="BJZR01000091">
    <property type="protein sequence ID" value="GEO93180.1"/>
    <property type="molecule type" value="Genomic_DNA"/>
</dbReference>
<dbReference type="PANTHER" id="PTHR30146">
    <property type="entry name" value="LACI-RELATED TRANSCRIPTIONAL REPRESSOR"/>
    <property type="match status" value="1"/>
</dbReference>
<evidence type="ECO:0000256" key="3">
    <source>
        <dbReference type="ARBA" id="ARBA00023163"/>
    </source>
</evidence>
<dbReference type="SUPFAM" id="SSF53822">
    <property type="entry name" value="Periplasmic binding protein-like I"/>
    <property type="match status" value="1"/>
</dbReference>
<protein>
    <submittedName>
        <fullName evidence="6">LacI family transcriptional regulator</fullName>
    </submittedName>
</protein>
<keyword evidence="2" id="KW-0238">DNA-binding</keyword>
<dbReference type="CDD" id="cd06267">
    <property type="entry name" value="PBP1_LacI_sugar_binding-like"/>
    <property type="match status" value="1"/>
</dbReference>
<feature type="domain" description="HTH lacI-type" evidence="5">
    <location>
        <begin position="16"/>
        <end position="70"/>
    </location>
</feature>
<dbReference type="PANTHER" id="PTHR30146:SF153">
    <property type="entry name" value="LACTOSE OPERON REPRESSOR"/>
    <property type="match status" value="1"/>
</dbReference>